<organism evidence="1 2">
    <name type="scientific">Pseudomonas fluorescens</name>
    <dbReference type="NCBI Taxonomy" id="294"/>
    <lineage>
        <taxon>Bacteria</taxon>
        <taxon>Pseudomonadati</taxon>
        <taxon>Pseudomonadota</taxon>
        <taxon>Gammaproteobacteria</taxon>
        <taxon>Pseudomonadales</taxon>
        <taxon>Pseudomonadaceae</taxon>
        <taxon>Pseudomonas</taxon>
    </lineage>
</organism>
<name>A0A109L165_PSEFL</name>
<comment type="caution">
    <text evidence="1">The sequence shown here is derived from an EMBL/GenBank/DDBJ whole genome shotgun (WGS) entry which is preliminary data.</text>
</comment>
<sequence length="39" mass="4561">MNFIFRILCDLDLLIHSILINGRLVRRTVKQSTAVNITY</sequence>
<proteinExistence type="predicted"/>
<gene>
    <name evidence="1" type="ORF">PFL603g_01659</name>
</gene>
<evidence type="ECO:0000313" key="2">
    <source>
        <dbReference type="Proteomes" id="UP000063434"/>
    </source>
</evidence>
<dbReference type="Proteomes" id="UP000063434">
    <property type="component" value="Unassembled WGS sequence"/>
</dbReference>
<dbReference type="PATRIC" id="fig|294.195.peg.1754"/>
<dbReference type="AlphaFoldDB" id="A0A109L165"/>
<dbReference type="EMBL" id="LCYC01000013">
    <property type="protein sequence ID" value="KWV79100.1"/>
    <property type="molecule type" value="Genomic_DNA"/>
</dbReference>
<accession>A0A109L165</accession>
<reference evidence="1 2" key="1">
    <citation type="submission" date="2015-05" db="EMBL/GenBank/DDBJ databases">
        <title>A genomic and transcriptomic approach to investigate the blue pigment phenotype in Pseudomonas fluorescens.</title>
        <authorList>
            <person name="Andreani N.A."/>
            <person name="Cardazzo B."/>
        </authorList>
    </citation>
    <scope>NUCLEOTIDE SEQUENCE [LARGE SCALE GENOMIC DNA]</scope>
    <source>
        <strain evidence="1 2">Ps_40</strain>
    </source>
</reference>
<evidence type="ECO:0000313" key="1">
    <source>
        <dbReference type="EMBL" id="KWV79100.1"/>
    </source>
</evidence>
<protein>
    <submittedName>
        <fullName evidence="1">Uncharacterized protein</fullName>
    </submittedName>
</protein>